<dbReference type="InterPro" id="IPR005225">
    <property type="entry name" value="Small_GTP-bd"/>
</dbReference>
<gene>
    <name evidence="7" type="ORF">PPERSA_12011</name>
</gene>
<dbReference type="EMBL" id="LDAU01000154">
    <property type="protein sequence ID" value="KRX02671.1"/>
    <property type="molecule type" value="Genomic_DNA"/>
</dbReference>
<feature type="compositionally biased region" description="Low complexity" evidence="5">
    <location>
        <begin position="14"/>
        <end position="24"/>
    </location>
</feature>
<dbReference type="NCBIfam" id="TIGR00231">
    <property type="entry name" value="small_GTP"/>
    <property type="match status" value="1"/>
</dbReference>
<dbReference type="Gene3D" id="3.40.50.300">
    <property type="entry name" value="P-loop containing nucleotide triphosphate hydrolases"/>
    <property type="match status" value="1"/>
</dbReference>
<evidence type="ECO:0000256" key="3">
    <source>
        <dbReference type="ARBA" id="ARBA00023134"/>
    </source>
</evidence>
<evidence type="ECO:0000256" key="2">
    <source>
        <dbReference type="ARBA" id="ARBA00022741"/>
    </source>
</evidence>
<dbReference type="PANTHER" id="PTHR42698:SF1">
    <property type="entry name" value="GTPASE ERA, MITOCHONDRIAL"/>
    <property type="match status" value="1"/>
</dbReference>
<evidence type="ECO:0000313" key="7">
    <source>
        <dbReference type="EMBL" id="KRX02671.1"/>
    </source>
</evidence>
<keyword evidence="7" id="KW-0378">Hydrolase</keyword>
<dbReference type="PRINTS" id="PR00326">
    <property type="entry name" value="GTP1OBG"/>
</dbReference>
<feature type="coiled-coil region" evidence="4">
    <location>
        <begin position="202"/>
        <end position="229"/>
    </location>
</feature>
<evidence type="ECO:0000256" key="1">
    <source>
        <dbReference type="ARBA" id="ARBA00007921"/>
    </source>
</evidence>
<sequence>MFQQAQKIHKTKQQQKQQQKNTQKPNYYPIQHPKNLEDQNNKIYTYERPPKFLTPLQEVQYEKFLPQEGKKLEVISPDDSKYLETAIVGPPNAGKSSLFNKILGKNISATSNKQSTTYENILGFYTNFENSTQVVFHDTPGITKNYKSSNYFVTKAWSVINECKRVIFVVDANKTVTDEVRESLKRLNRMEYDQIQQDFLNKINLKDELQNQESSIEDLLKQVQLYTSQINDSGNEAIMSKPIPKVNDWQFNPEANSENSVVDQLEEIAKSCLFNRFYYEIPYQVGIQLKEFVERSDGLIMIKYDFDVRNKIQVGLLAGLKGRNKNILIEHIQAELMKIYNREFIVKLRFKIRKDSLDRTNESGLQVKGPNEGEEQVKKSIQVYEKTKEDLAQKIKVMLNL</sequence>
<comment type="similarity">
    <text evidence="1">Belongs to the TRAFAC class TrmE-Era-EngA-EngB-Septin-like GTPase superfamily. Era GTPase family.</text>
</comment>
<dbReference type="Pfam" id="PF01926">
    <property type="entry name" value="MMR_HSR1"/>
    <property type="match status" value="1"/>
</dbReference>
<accession>A0A0V0QK32</accession>
<comment type="caution">
    <text evidence="7">The sequence shown here is derived from an EMBL/GenBank/DDBJ whole genome shotgun (WGS) entry which is preliminary data.</text>
</comment>
<keyword evidence="3" id="KW-0342">GTP-binding</keyword>
<proteinExistence type="inferred from homology"/>
<dbReference type="OrthoDB" id="8954335at2759"/>
<keyword evidence="2" id="KW-0547">Nucleotide-binding</keyword>
<dbReference type="InterPro" id="IPR027417">
    <property type="entry name" value="P-loop_NTPase"/>
</dbReference>
<dbReference type="GO" id="GO:0005525">
    <property type="term" value="F:GTP binding"/>
    <property type="evidence" value="ECO:0007669"/>
    <property type="project" value="UniProtKB-KW"/>
</dbReference>
<dbReference type="GO" id="GO:0019843">
    <property type="term" value="F:rRNA binding"/>
    <property type="evidence" value="ECO:0007669"/>
    <property type="project" value="TreeGrafter"/>
</dbReference>
<dbReference type="GO" id="GO:0016787">
    <property type="term" value="F:hydrolase activity"/>
    <property type="evidence" value="ECO:0007669"/>
    <property type="project" value="UniProtKB-KW"/>
</dbReference>
<feature type="domain" description="G" evidence="6">
    <location>
        <begin position="85"/>
        <end position="189"/>
    </location>
</feature>
<dbReference type="PANTHER" id="PTHR42698">
    <property type="entry name" value="GTPASE ERA"/>
    <property type="match status" value="1"/>
</dbReference>
<name>A0A0V0QK32_PSEPJ</name>
<dbReference type="GO" id="GO:0043024">
    <property type="term" value="F:ribosomal small subunit binding"/>
    <property type="evidence" value="ECO:0007669"/>
    <property type="project" value="TreeGrafter"/>
</dbReference>
<evidence type="ECO:0000259" key="6">
    <source>
        <dbReference type="Pfam" id="PF01926"/>
    </source>
</evidence>
<evidence type="ECO:0000256" key="4">
    <source>
        <dbReference type="SAM" id="Coils"/>
    </source>
</evidence>
<dbReference type="Proteomes" id="UP000054937">
    <property type="component" value="Unassembled WGS sequence"/>
</dbReference>
<keyword evidence="4" id="KW-0175">Coiled coil</keyword>
<dbReference type="InterPro" id="IPR005662">
    <property type="entry name" value="GTPase_Era-like"/>
</dbReference>
<feature type="region of interest" description="Disordered" evidence="5">
    <location>
        <begin position="1"/>
        <end position="38"/>
    </location>
</feature>
<keyword evidence="8" id="KW-1185">Reference proteome</keyword>
<dbReference type="InterPro" id="IPR006073">
    <property type="entry name" value="GTP-bd"/>
</dbReference>
<dbReference type="InParanoid" id="A0A0V0QK32"/>
<dbReference type="SUPFAM" id="SSF52540">
    <property type="entry name" value="P-loop containing nucleoside triphosphate hydrolases"/>
    <property type="match status" value="1"/>
</dbReference>
<dbReference type="SUPFAM" id="SSF54814">
    <property type="entry name" value="Prokaryotic type KH domain (KH-domain type II)"/>
    <property type="match status" value="1"/>
</dbReference>
<evidence type="ECO:0000256" key="5">
    <source>
        <dbReference type="SAM" id="MobiDB-lite"/>
    </source>
</evidence>
<protein>
    <submittedName>
        <fullName evidence="7">p-loop containing nucleoside triphosphate hydrolase</fullName>
    </submittedName>
</protein>
<reference evidence="7 8" key="1">
    <citation type="journal article" date="2015" name="Sci. Rep.">
        <title>Genome of the facultative scuticociliatosis pathogen Pseudocohnilembus persalinus provides insight into its virulence through horizontal gene transfer.</title>
        <authorList>
            <person name="Xiong J."/>
            <person name="Wang G."/>
            <person name="Cheng J."/>
            <person name="Tian M."/>
            <person name="Pan X."/>
            <person name="Warren A."/>
            <person name="Jiang C."/>
            <person name="Yuan D."/>
            <person name="Miao W."/>
        </authorList>
    </citation>
    <scope>NUCLEOTIDE SEQUENCE [LARGE SCALE GENOMIC DNA]</scope>
    <source>
        <strain evidence="7">36N120E</strain>
    </source>
</reference>
<dbReference type="GO" id="GO:0000028">
    <property type="term" value="P:ribosomal small subunit assembly"/>
    <property type="evidence" value="ECO:0007669"/>
    <property type="project" value="TreeGrafter"/>
</dbReference>
<organism evidence="7 8">
    <name type="scientific">Pseudocohnilembus persalinus</name>
    <name type="common">Ciliate</name>
    <dbReference type="NCBI Taxonomy" id="266149"/>
    <lineage>
        <taxon>Eukaryota</taxon>
        <taxon>Sar</taxon>
        <taxon>Alveolata</taxon>
        <taxon>Ciliophora</taxon>
        <taxon>Intramacronucleata</taxon>
        <taxon>Oligohymenophorea</taxon>
        <taxon>Scuticociliatia</taxon>
        <taxon>Philasterida</taxon>
        <taxon>Pseudocohnilembidae</taxon>
        <taxon>Pseudocohnilembus</taxon>
    </lineage>
</organism>
<dbReference type="Gene3D" id="3.30.300.20">
    <property type="match status" value="1"/>
</dbReference>
<dbReference type="AlphaFoldDB" id="A0A0V0QK32"/>
<dbReference type="InterPro" id="IPR015946">
    <property type="entry name" value="KH_dom-like_a/b"/>
</dbReference>
<evidence type="ECO:0000313" key="8">
    <source>
        <dbReference type="Proteomes" id="UP000054937"/>
    </source>
</evidence>
<dbReference type="InterPro" id="IPR009019">
    <property type="entry name" value="KH_sf_prok-type"/>
</dbReference>